<sequence length="91" mass="10740">GSMIESDDEEMMMFVQSFKRFFKKENSTEKGPEIKNKEETQKNSSKRPQKLFKKAMKALGVKLLMRNRKKMVKVHDRPSLLEVTQTRMLDS</sequence>
<dbReference type="Proteomes" id="UP000823775">
    <property type="component" value="Unassembled WGS sequence"/>
</dbReference>
<dbReference type="EMBL" id="JACEIK010001531">
    <property type="protein sequence ID" value="MCD7470146.1"/>
    <property type="molecule type" value="Genomic_DNA"/>
</dbReference>
<name>A0ABS8TH62_DATST</name>
<proteinExistence type="predicted"/>
<accession>A0ABS8TH62</accession>
<evidence type="ECO:0000313" key="3">
    <source>
        <dbReference type="Proteomes" id="UP000823775"/>
    </source>
</evidence>
<evidence type="ECO:0000313" key="2">
    <source>
        <dbReference type="EMBL" id="MCD7470146.1"/>
    </source>
</evidence>
<feature type="compositionally biased region" description="Basic and acidic residues" evidence="1">
    <location>
        <begin position="25"/>
        <end position="41"/>
    </location>
</feature>
<keyword evidence="3" id="KW-1185">Reference proteome</keyword>
<feature type="region of interest" description="Disordered" evidence="1">
    <location>
        <begin position="25"/>
        <end position="50"/>
    </location>
</feature>
<feature type="non-terminal residue" evidence="2">
    <location>
        <position position="1"/>
    </location>
</feature>
<comment type="caution">
    <text evidence="2">The sequence shown here is derived from an EMBL/GenBank/DDBJ whole genome shotgun (WGS) entry which is preliminary data.</text>
</comment>
<organism evidence="2 3">
    <name type="scientific">Datura stramonium</name>
    <name type="common">Jimsonweed</name>
    <name type="synonym">Common thornapple</name>
    <dbReference type="NCBI Taxonomy" id="4076"/>
    <lineage>
        <taxon>Eukaryota</taxon>
        <taxon>Viridiplantae</taxon>
        <taxon>Streptophyta</taxon>
        <taxon>Embryophyta</taxon>
        <taxon>Tracheophyta</taxon>
        <taxon>Spermatophyta</taxon>
        <taxon>Magnoliopsida</taxon>
        <taxon>eudicotyledons</taxon>
        <taxon>Gunneridae</taxon>
        <taxon>Pentapetalae</taxon>
        <taxon>asterids</taxon>
        <taxon>lamiids</taxon>
        <taxon>Solanales</taxon>
        <taxon>Solanaceae</taxon>
        <taxon>Solanoideae</taxon>
        <taxon>Datureae</taxon>
        <taxon>Datura</taxon>
    </lineage>
</organism>
<evidence type="ECO:0000256" key="1">
    <source>
        <dbReference type="SAM" id="MobiDB-lite"/>
    </source>
</evidence>
<reference evidence="2 3" key="1">
    <citation type="journal article" date="2021" name="BMC Genomics">
        <title>Datura genome reveals duplications of psychoactive alkaloid biosynthetic genes and high mutation rate following tissue culture.</title>
        <authorList>
            <person name="Rajewski A."/>
            <person name="Carter-House D."/>
            <person name="Stajich J."/>
            <person name="Litt A."/>
        </authorList>
    </citation>
    <scope>NUCLEOTIDE SEQUENCE [LARGE SCALE GENOMIC DNA]</scope>
    <source>
        <strain evidence="2">AR-01</strain>
    </source>
</reference>
<protein>
    <submittedName>
        <fullName evidence="2">Uncharacterized protein</fullName>
    </submittedName>
</protein>
<gene>
    <name evidence="2" type="ORF">HAX54_009801</name>
</gene>